<dbReference type="InterPro" id="IPR014717">
    <property type="entry name" value="Transl_elong_EF1B/ribsomal_bS6"/>
</dbReference>
<sequence>MALPAFFDPLVNAPKPQKVVAGLFGLAVIGAAAYFLLLSPIEARVSALRAQASSLERELVQSRAVVTDLARYRREAAELEARLNLLKERLPTEKEMPTLYRALSDAGTQAGLGVSLFQPRDPSTKDYYNEIPITFTAEGTYHEVGEFFERIAKLSRVVNVTDFRLTALTRQRVPLRAEMTLATYSYRPIGSPPAPKAPGAKK</sequence>
<evidence type="ECO:0000313" key="3">
    <source>
        <dbReference type="EMBL" id="AKQ03030.1"/>
    </source>
</evidence>
<organism evidence="3">
    <name type="scientific">uncultured bacterium Rifle_16ft_4_minimus_37862</name>
    <dbReference type="NCBI Taxonomy" id="1665157"/>
    <lineage>
        <taxon>Bacteria</taxon>
        <taxon>environmental samples</taxon>
    </lineage>
</organism>
<evidence type="ECO:0000256" key="2">
    <source>
        <dbReference type="SAM" id="Phobius"/>
    </source>
</evidence>
<dbReference type="PANTHER" id="PTHR39555:SF1">
    <property type="entry name" value="TYPE IV PILUS INNER MEMBRANE COMPONENT PILO"/>
    <property type="match status" value="1"/>
</dbReference>
<dbReference type="PANTHER" id="PTHR39555">
    <property type="entry name" value="FIMBRIAL ASSEMBLY PROTEIN PILO-LIKE PROTEIN-RELATED"/>
    <property type="match status" value="1"/>
</dbReference>
<dbReference type="Pfam" id="PF04350">
    <property type="entry name" value="PilO"/>
    <property type="match status" value="1"/>
</dbReference>
<feature type="transmembrane region" description="Helical" evidence="2">
    <location>
        <begin position="20"/>
        <end position="39"/>
    </location>
</feature>
<keyword evidence="1" id="KW-0175">Coiled coil</keyword>
<evidence type="ECO:0000256" key="1">
    <source>
        <dbReference type="SAM" id="Coils"/>
    </source>
</evidence>
<dbReference type="Gene3D" id="3.30.70.60">
    <property type="match status" value="1"/>
</dbReference>
<dbReference type="GO" id="GO:0043107">
    <property type="term" value="P:type IV pilus-dependent motility"/>
    <property type="evidence" value="ECO:0007669"/>
    <property type="project" value="InterPro"/>
</dbReference>
<dbReference type="EMBL" id="KT007007">
    <property type="protein sequence ID" value="AKQ03030.1"/>
    <property type="molecule type" value="Genomic_DNA"/>
</dbReference>
<name>A0A0H4T8F6_9BACT</name>
<keyword evidence="2" id="KW-0472">Membrane</keyword>
<accession>A0A0H4T8F6</accession>
<gene>
    <name evidence="3" type="primary">pilO</name>
</gene>
<feature type="coiled-coil region" evidence="1">
    <location>
        <begin position="45"/>
        <end position="96"/>
    </location>
</feature>
<keyword evidence="2" id="KW-1133">Transmembrane helix</keyword>
<dbReference type="AlphaFoldDB" id="A0A0H4T8F6"/>
<dbReference type="GO" id="GO:0043683">
    <property type="term" value="P:type IV pilus assembly"/>
    <property type="evidence" value="ECO:0007669"/>
    <property type="project" value="InterPro"/>
</dbReference>
<protein>
    <submittedName>
        <fullName evidence="3">Protein PilO, type IV pilus assembly protein PilO</fullName>
    </submittedName>
</protein>
<reference evidence="3" key="1">
    <citation type="journal article" date="2015" name="ISME J.">
        <title>Aquifer environment selects for microbial species cohorts in sediment and groundwater.</title>
        <authorList>
            <person name="Hug L.A."/>
            <person name="Thomas B.C."/>
            <person name="Brown C.T."/>
            <person name="Frischkorn K.R."/>
            <person name="Williams K.H."/>
            <person name="Tringe S.G."/>
            <person name="Banfield J.F."/>
        </authorList>
    </citation>
    <scope>NUCLEOTIDE SEQUENCE</scope>
</reference>
<proteinExistence type="predicted"/>
<dbReference type="InterPro" id="IPR007445">
    <property type="entry name" value="PilO"/>
</dbReference>
<keyword evidence="2" id="KW-0812">Transmembrane</keyword>